<accession>A0A450STE6</accession>
<evidence type="ECO:0000313" key="2">
    <source>
        <dbReference type="EMBL" id="VFJ57195.1"/>
    </source>
</evidence>
<gene>
    <name evidence="2" type="ORF">BECKDK2373B_GA0170837_106410</name>
</gene>
<dbReference type="AlphaFoldDB" id="A0A450STE6"/>
<name>A0A450STE6_9GAMM</name>
<dbReference type="EMBL" id="CAADEX010000064">
    <property type="protein sequence ID" value="VFJ57195.1"/>
    <property type="molecule type" value="Genomic_DNA"/>
</dbReference>
<dbReference type="PANTHER" id="PTHR34825:SF2">
    <property type="entry name" value="AAA-ATPASE-LIKE DOMAIN-CONTAINING PROTEIN"/>
    <property type="match status" value="1"/>
</dbReference>
<organism evidence="2">
    <name type="scientific">Candidatus Kentrum sp. DK</name>
    <dbReference type="NCBI Taxonomy" id="2126562"/>
    <lineage>
        <taxon>Bacteria</taxon>
        <taxon>Pseudomonadati</taxon>
        <taxon>Pseudomonadota</taxon>
        <taxon>Gammaproteobacteria</taxon>
        <taxon>Candidatus Kentrum</taxon>
    </lineage>
</organism>
<reference evidence="2" key="1">
    <citation type="submission" date="2019-02" db="EMBL/GenBank/DDBJ databases">
        <authorList>
            <person name="Gruber-Vodicka R. H."/>
            <person name="Seah K. B. B."/>
        </authorList>
    </citation>
    <scope>NUCLEOTIDE SEQUENCE</scope>
    <source>
        <strain evidence="2">BECK_DK47</strain>
    </source>
</reference>
<feature type="domain" description="AAA-ATPase-like" evidence="1">
    <location>
        <begin position="4"/>
        <end position="115"/>
    </location>
</feature>
<protein>
    <submittedName>
        <fullName evidence="2">Predicted AAA-ATPase</fullName>
    </submittedName>
</protein>
<sequence length="123" mass="14206">MKFPYGIADFHKIVTQGYFYVDRTDHIPLLEEAGKQLLFLRPRRFGKSLLLSMLENYYDIDKADRFESLFGNLAIGKDPTPEHNRYFMLRWDFSGVGAVGDEEEMANGVRSRIEASCRLSFSA</sequence>
<dbReference type="Pfam" id="PF09820">
    <property type="entry name" value="AAA-ATPase_like"/>
    <property type="match status" value="1"/>
</dbReference>
<dbReference type="InterPro" id="IPR018631">
    <property type="entry name" value="AAA-ATPase-like_dom"/>
</dbReference>
<evidence type="ECO:0000259" key="1">
    <source>
        <dbReference type="Pfam" id="PF09820"/>
    </source>
</evidence>
<proteinExistence type="predicted"/>
<dbReference type="PANTHER" id="PTHR34825">
    <property type="entry name" value="CONSERVED PROTEIN, WITH A WEAK D-GALACTARATE DEHYDRATASE/ALTRONATE HYDROLASE DOMAIN"/>
    <property type="match status" value="1"/>
</dbReference>